<dbReference type="AlphaFoldDB" id="A0A154BU93"/>
<dbReference type="Gene3D" id="1.10.287.950">
    <property type="entry name" value="Methyl-accepting chemotaxis protein"/>
    <property type="match status" value="1"/>
</dbReference>
<evidence type="ECO:0000256" key="2">
    <source>
        <dbReference type="PROSITE-ProRule" id="PRU00284"/>
    </source>
</evidence>
<evidence type="ECO:0000313" key="4">
    <source>
        <dbReference type="EMBL" id="KYZ77435.1"/>
    </source>
</evidence>
<dbReference type="PANTHER" id="PTHR32089:SF112">
    <property type="entry name" value="LYSOZYME-LIKE PROTEIN-RELATED"/>
    <property type="match status" value="1"/>
</dbReference>
<gene>
    <name evidence="4" type="ORF">AXX12_04810</name>
</gene>
<dbReference type="GO" id="GO:0016020">
    <property type="term" value="C:membrane"/>
    <property type="evidence" value="ECO:0007669"/>
    <property type="project" value="InterPro"/>
</dbReference>
<dbReference type="SUPFAM" id="SSF58104">
    <property type="entry name" value="Methyl-accepting chemotaxis protein (MCP) signaling domain"/>
    <property type="match status" value="1"/>
</dbReference>
<comment type="caution">
    <text evidence="4">The sequence shown here is derived from an EMBL/GenBank/DDBJ whole genome shotgun (WGS) entry which is preliminary data.</text>
</comment>
<accession>A0A154BU93</accession>
<dbReference type="Pfam" id="PF00015">
    <property type="entry name" value="MCPsignal"/>
    <property type="match status" value="1"/>
</dbReference>
<dbReference type="Proteomes" id="UP000076268">
    <property type="component" value="Unassembled WGS sequence"/>
</dbReference>
<reference evidence="4 5" key="1">
    <citation type="submission" date="2016-02" db="EMBL/GenBank/DDBJ databases">
        <title>Anaerosporomusa subterraneum gen. nov., sp. nov., a spore-forming obligate anaerobe isolated from saprolite.</title>
        <authorList>
            <person name="Choi J.K."/>
            <person name="Shah M."/>
            <person name="Yee N."/>
        </authorList>
    </citation>
    <scope>NUCLEOTIDE SEQUENCE [LARGE SCALE GENOMIC DNA]</scope>
    <source>
        <strain evidence="4 5">RU4</strain>
    </source>
</reference>
<dbReference type="Gene3D" id="3.40.50.2300">
    <property type="match status" value="1"/>
</dbReference>
<keyword evidence="5" id="KW-1185">Reference proteome</keyword>
<dbReference type="STRING" id="1794912.AXX12_04810"/>
<sequence>MIEPILLLAPSKHIADIARQVNDEIRLNLVVEVGNSQQALDIVQAHSAIALIISRGASAEAIKKLGQKTVVEITASPTDVLLSVNRAAAKDWKKIGVVTRTNILDDLAQEFQLSEIEVFLRSCPTDADVKAAITTLAGQGIEGIVGDNAVVKIAETCGLPGEFLDSGRAAVKKALVEAGKIQQAQEADRQREHERAEQINAYARDIQSALEQAVAAVQQVSAGSQQLAATSQETAAIAKTASNDVNNTARILEVIRHVAQQTNLLGLNAAIEAARAGESGRGFSVVANEVRKLAEESNRSAGNIDQLLTAFRDSVNRVSANVGQTTIITREQSSAIQEIAQKLEGLRTVGQALLSLAATGLRK</sequence>
<dbReference type="EMBL" id="LSGP01000013">
    <property type="protein sequence ID" value="KYZ77435.1"/>
    <property type="molecule type" value="Genomic_DNA"/>
</dbReference>
<dbReference type="PROSITE" id="PS50111">
    <property type="entry name" value="CHEMOTAXIS_TRANSDUC_2"/>
    <property type="match status" value="1"/>
</dbReference>
<dbReference type="GO" id="GO:0000156">
    <property type="term" value="F:phosphorelay response regulator activity"/>
    <property type="evidence" value="ECO:0007669"/>
    <property type="project" value="InterPro"/>
</dbReference>
<dbReference type="Pfam" id="PF06506">
    <property type="entry name" value="PrpR_N"/>
    <property type="match status" value="1"/>
</dbReference>
<organism evidence="4 5">
    <name type="scientific">Anaerosporomusa subterranea</name>
    <dbReference type="NCBI Taxonomy" id="1794912"/>
    <lineage>
        <taxon>Bacteria</taxon>
        <taxon>Bacillati</taxon>
        <taxon>Bacillota</taxon>
        <taxon>Negativicutes</taxon>
        <taxon>Acetonemataceae</taxon>
        <taxon>Anaerosporomusa</taxon>
    </lineage>
</organism>
<dbReference type="InterPro" id="IPR004089">
    <property type="entry name" value="MCPsignal_dom"/>
</dbReference>
<dbReference type="GO" id="GO:0003677">
    <property type="term" value="F:DNA binding"/>
    <property type="evidence" value="ECO:0007669"/>
    <property type="project" value="InterPro"/>
</dbReference>
<evidence type="ECO:0000256" key="1">
    <source>
        <dbReference type="ARBA" id="ARBA00023224"/>
    </source>
</evidence>
<protein>
    <recommendedName>
        <fullName evidence="3">Methyl-accepting transducer domain-containing protein</fullName>
    </recommendedName>
</protein>
<name>A0A154BU93_ANASB</name>
<dbReference type="Gene3D" id="3.40.50.10660">
    <property type="entry name" value="PrpR receptor domain-like"/>
    <property type="match status" value="1"/>
</dbReference>
<dbReference type="InterPro" id="IPR010524">
    <property type="entry name" value="Sig_transdc_resp-reg_PrpR_N"/>
</dbReference>
<feature type="domain" description="Methyl-accepting transducer" evidence="3">
    <location>
        <begin position="160"/>
        <end position="346"/>
    </location>
</feature>
<dbReference type="PANTHER" id="PTHR32089">
    <property type="entry name" value="METHYL-ACCEPTING CHEMOTAXIS PROTEIN MCPB"/>
    <property type="match status" value="1"/>
</dbReference>
<dbReference type="SMART" id="SM00283">
    <property type="entry name" value="MA"/>
    <property type="match status" value="1"/>
</dbReference>
<evidence type="ECO:0000259" key="3">
    <source>
        <dbReference type="PROSITE" id="PS50111"/>
    </source>
</evidence>
<evidence type="ECO:0000313" key="5">
    <source>
        <dbReference type="Proteomes" id="UP000076268"/>
    </source>
</evidence>
<dbReference type="SUPFAM" id="SSF159800">
    <property type="entry name" value="PrpR receptor domain-like"/>
    <property type="match status" value="1"/>
</dbReference>
<keyword evidence="1 2" id="KW-0807">Transducer</keyword>
<proteinExistence type="predicted"/>
<dbReference type="GO" id="GO:0005524">
    <property type="term" value="F:ATP binding"/>
    <property type="evidence" value="ECO:0007669"/>
    <property type="project" value="InterPro"/>
</dbReference>